<reference evidence="1 2" key="1">
    <citation type="submission" date="2015-12" db="EMBL/GenBank/DDBJ databases">
        <title>Complete genome of Roseateles depolymerans KCTC 42856.</title>
        <authorList>
            <person name="Kim K.M."/>
        </authorList>
    </citation>
    <scope>NUCLEOTIDE SEQUENCE [LARGE SCALE GENOMIC DNA]</scope>
    <source>
        <strain evidence="1 2">KCTC 42856</strain>
    </source>
</reference>
<accession>A0A0U3LGJ3</accession>
<protein>
    <submittedName>
        <fullName evidence="1">Uncharacterized protein</fullName>
    </submittedName>
</protein>
<proteinExistence type="predicted"/>
<dbReference type="Proteomes" id="UP000060699">
    <property type="component" value="Chromosome"/>
</dbReference>
<evidence type="ECO:0000313" key="1">
    <source>
        <dbReference type="EMBL" id="ALV05602.1"/>
    </source>
</evidence>
<keyword evidence="2" id="KW-1185">Reference proteome</keyword>
<dbReference type="RefSeq" id="WP_147307095.1">
    <property type="nucleotide sequence ID" value="NZ_CP013729.1"/>
</dbReference>
<evidence type="ECO:0000313" key="2">
    <source>
        <dbReference type="Proteomes" id="UP000060699"/>
    </source>
</evidence>
<dbReference type="EMBL" id="CP013729">
    <property type="protein sequence ID" value="ALV05602.1"/>
    <property type="molecule type" value="Genomic_DNA"/>
</dbReference>
<name>A0A0U3LGJ3_9BURK</name>
<organism evidence="1 2">
    <name type="scientific">Roseateles depolymerans</name>
    <dbReference type="NCBI Taxonomy" id="76731"/>
    <lineage>
        <taxon>Bacteria</taxon>
        <taxon>Pseudomonadati</taxon>
        <taxon>Pseudomonadota</taxon>
        <taxon>Betaproteobacteria</taxon>
        <taxon>Burkholderiales</taxon>
        <taxon>Sphaerotilaceae</taxon>
        <taxon>Roseateles</taxon>
    </lineage>
</organism>
<sequence length="332" mass="37277">MAKSFVVNSEERAWRLLKNWVETDQMPEVEFEGWPKLQIAVEGDEYHSSLNSSQMAALVDFKKTIGRTYAMISHGAYDMRRLHQDEEEQLDFNTQVKQGSSLLETDLSPLVQALSSTISTHPAASLAVGLILGLAFVARPVILKHYEHRAKQLDVDERARLLNLGLSSREKEQFDLYEQSLKKVAKTHPQIHQALPDARHAFWKFASASANADRMTVAGIDLSGDDLEILSERRKRRVVGVEEITKDFKVLGIDKAQGAYRIKLETAAMAVTATFRRPQVTDAKVRQLFRCMADGQIVSATLEVKTADKAQLSARLLKFKVKQPDQSADEVA</sequence>
<dbReference type="AlphaFoldDB" id="A0A0U3LGJ3"/>
<gene>
    <name evidence="1" type="ORF">RD2015_1109</name>
</gene>
<dbReference type="KEGG" id="rdp:RD2015_1109"/>